<dbReference type="Pfam" id="PF02836">
    <property type="entry name" value="Glyco_hydro_2_C"/>
    <property type="match status" value="1"/>
</dbReference>
<dbReference type="Pfam" id="PF16353">
    <property type="entry name" value="LacZ_4"/>
    <property type="match status" value="1"/>
</dbReference>
<dbReference type="GO" id="GO:0009341">
    <property type="term" value="C:beta-galactosidase complex"/>
    <property type="evidence" value="ECO:0007669"/>
    <property type="project" value="InterPro"/>
</dbReference>
<evidence type="ECO:0000256" key="2">
    <source>
        <dbReference type="ARBA" id="ARBA00022801"/>
    </source>
</evidence>
<dbReference type="InterPro" id="IPR023232">
    <property type="entry name" value="Glyco_hydro_2_AS"/>
</dbReference>
<dbReference type="PRINTS" id="PR00132">
    <property type="entry name" value="GLHYDRLASE2"/>
</dbReference>
<dbReference type="Gene3D" id="2.60.40.10">
    <property type="entry name" value="Immunoglobulins"/>
    <property type="match status" value="2"/>
</dbReference>
<dbReference type="Pfam" id="PF02837">
    <property type="entry name" value="Glyco_hydro_2_N"/>
    <property type="match status" value="1"/>
</dbReference>
<reference evidence="8 9" key="1">
    <citation type="submission" date="2016-02" db="EMBL/GenBank/DDBJ databases">
        <title>Biosynthesis of antibiotic leucinostatins and their inhibition on Phytophthora in bio-control Purpureocillium lilacinum.</title>
        <authorList>
            <person name="Wang G."/>
            <person name="Liu Z."/>
            <person name="Lin R."/>
            <person name="Li E."/>
            <person name="Mao Z."/>
            <person name="Ling J."/>
            <person name="Yin W."/>
            <person name="Xie B."/>
        </authorList>
    </citation>
    <scope>NUCLEOTIDE SEQUENCE [LARGE SCALE GENOMIC DNA]</scope>
    <source>
        <strain evidence="7">PLBJ-1</strain>
        <strain evidence="8">PLFJ-1</strain>
    </source>
</reference>
<organism evidence="8 9">
    <name type="scientific">Purpureocillium lilacinum</name>
    <name type="common">Paecilomyces lilacinus</name>
    <dbReference type="NCBI Taxonomy" id="33203"/>
    <lineage>
        <taxon>Eukaryota</taxon>
        <taxon>Fungi</taxon>
        <taxon>Dikarya</taxon>
        <taxon>Ascomycota</taxon>
        <taxon>Pezizomycotina</taxon>
        <taxon>Sordariomycetes</taxon>
        <taxon>Hypocreomycetidae</taxon>
        <taxon>Hypocreales</taxon>
        <taxon>Ophiocordycipitaceae</taxon>
        <taxon>Purpureocillium</taxon>
    </lineage>
</organism>
<dbReference type="SMART" id="SM01038">
    <property type="entry name" value="Bgal_small_N"/>
    <property type="match status" value="1"/>
</dbReference>
<dbReference type="InterPro" id="IPR050347">
    <property type="entry name" value="Bact_Beta-galactosidase"/>
</dbReference>
<dbReference type="InterPro" id="IPR011013">
    <property type="entry name" value="Gal_mutarotase_sf_dom"/>
</dbReference>
<dbReference type="InterPro" id="IPR004199">
    <property type="entry name" value="B-gal_small/dom_5"/>
</dbReference>
<dbReference type="SUPFAM" id="SSF74650">
    <property type="entry name" value="Galactose mutarotase-like"/>
    <property type="match status" value="1"/>
</dbReference>
<dbReference type="RefSeq" id="XP_018183037.1">
    <property type="nucleotide sequence ID" value="XM_018317512.1"/>
</dbReference>
<dbReference type="InterPro" id="IPR008979">
    <property type="entry name" value="Galactose-bd-like_sf"/>
</dbReference>
<evidence type="ECO:0000313" key="9">
    <source>
        <dbReference type="Proteomes" id="UP000078340"/>
    </source>
</evidence>
<dbReference type="InterPro" id="IPR013783">
    <property type="entry name" value="Ig-like_fold"/>
</dbReference>
<dbReference type="EMBL" id="LSBI01000001">
    <property type="protein sequence ID" value="OAQ94318.1"/>
    <property type="molecule type" value="Genomic_DNA"/>
</dbReference>
<evidence type="ECO:0000256" key="3">
    <source>
        <dbReference type="ARBA" id="ARBA00023295"/>
    </source>
</evidence>
<dbReference type="Gene3D" id="2.60.120.260">
    <property type="entry name" value="Galactose-binding domain-like"/>
    <property type="match status" value="1"/>
</dbReference>
<dbReference type="Proteomes" id="UP000078340">
    <property type="component" value="Unassembled WGS sequence"/>
</dbReference>
<dbReference type="FunFam" id="3.20.20.80:FF:000018">
    <property type="entry name" value="Beta-galactosidase"/>
    <property type="match status" value="1"/>
</dbReference>
<accession>A0A179HXV3</accession>
<dbReference type="InterPro" id="IPR006102">
    <property type="entry name" value="Ig-like_GH2"/>
</dbReference>
<dbReference type="SUPFAM" id="SSF51445">
    <property type="entry name" value="(Trans)glycosidases"/>
    <property type="match status" value="1"/>
</dbReference>
<proteinExistence type="inferred from homology"/>
<dbReference type="Proteomes" id="UP000078240">
    <property type="component" value="Unassembled WGS sequence"/>
</dbReference>
<dbReference type="Pfam" id="PF00703">
    <property type="entry name" value="Glyco_hydro_2"/>
    <property type="match status" value="1"/>
</dbReference>
<keyword evidence="2" id="KW-0378">Hydrolase</keyword>
<dbReference type="PANTHER" id="PTHR46323">
    <property type="entry name" value="BETA-GALACTOSIDASE"/>
    <property type="match status" value="1"/>
</dbReference>
<dbReference type="InterPro" id="IPR006101">
    <property type="entry name" value="Glyco_hydro_2"/>
</dbReference>
<name>A0A179HXV3_PURLI</name>
<dbReference type="GO" id="GO:0004565">
    <property type="term" value="F:beta-galactosidase activity"/>
    <property type="evidence" value="ECO:0007669"/>
    <property type="project" value="InterPro"/>
</dbReference>
<evidence type="ECO:0000256" key="4">
    <source>
        <dbReference type="ARBA" id="ARBA00032230"/>
    </source>
</evidence>
<dbReference type="InterPro" id="IPR032312">
    <property type="entry name" value="LacZ_4"/>
</dbReference>
<evidence type="ECO:0000259" key="6">
    <source>
        <dbReference type="SMART" id="SM01038"/>
    </source>
</evidence>
<dbReference type="Pfam" id="PF02929">
    <property type="entry name" value="Bgal_small_N"/>
    <property type="match status" value="1"/>
</dbReference>
<dbReference type="KEGG" id="plj:28882561"/>
<keyword evidence="3" id="KW-0326">Glycosidase</keyword>
<dbReference type="InterPro" id="IPR014718">
    <property type="entry name" value="GH-type_carb-bd"/>
</dbReference>
<dbReference type="OMA" id="WASAMLD"/>
<protein>
    <recommendedName>
        <fullName evidence="4">Lactase</fullName>
    </recommendedName>
</protein>
<evidence type="ECO:0000313" key="7">
    <source>
        <dbReference type="EMBL" id="OAQ86358.1"/>
    </source>
</evidence>
<feature type="region of interest" description="Disordered" evidence="5">
    <location>
        <begin position="1"/>
        <end position="22"/>
    </location>
</feature>
<gene>
    <name evidence="7" type="ORF">VFPBJ_00398</name>
    <name evidence="8" type="ORF">VFPFJ_00427</name>
</gene>
<feature type="domain" description="Beta galactosidase small chain/" evidence="6">
    <location>
        <begin position="774"/>
        <end position="1058"/>
    </location>
</feature>
<dbReference type="SUPFAM" id="SSF49303">
    <property type="entry name" value="beta-Galactosidase/glucuronidase domain"/>
    <property type="match status" value="2"/>
</dbReference>
<dbReference type="GO" id="GO:0030246">
    <property type="term" value="F:carbohydrate binding"/>
    <property type="evidence" value="ECO:0007669"/>
    <property type="project" value="InterPro"/>
</dbReference>
<evidence type="ECO:0000313" key="8">
    <source>
        <dbReference type="EMBL" id="OAQ94318.1"/>
    </source>
</evidence>
<dbReference type="InterPro" id="IPR017853">
    <property type="entry name" value="GH"/>
</dbReference>
<dbReference type="STRING" id="33203.A0A179HXV3"/>
<dbReference type="Gene3D" id="3.20.20.80">
    <property type="entry name" value="Glycosidases"/>
    <property type="match status" value="1"/>
</dbReference>
<dbReference type="PROSITE" id="PS00608">
    <property type="entry name" value="GLYCOSYL_HYDROL_F2_2"/>
    <property type="match status" value="1"/>
</dbReference>
<dbReference type="InterPro" id="IPR036156">
    <property type="entry name" value="Beta-gal/glucu_dom_sf"/>
</dbReference>
<dbReference type="GeneID" id="28882561"/>
<comment type="similarity">
    <text evidence="1">Belongs to the glycosyl hydrolase 2 family.</text>
</comment>
<evidence type="ECO:0000256" key="5">
    <source>
        <dbReference type="SAM" id="MobiDB-lite"/>
    </source>
</evidence>
<dbReference type="PANTHER" id="PTHR46323:SF1">
    <property type="entry name" value="LACTASE"/>
    <property type="match status" value="1"/>
</dbReference>
<dbReference type="EMBL" id="LSBH01000001">
    <property type="protein sequence ID" value="OAQ86358.1"/>
    <property type="molecule type" value="Genomic_DNA"/>
</dbReference>
<dbReference type="Gene3D" id="2.70.98.10">
    <property type="match status" value="1"/>
</dbReference>
<dbReference type="InterPro" id="IPR006104">
    <property type="entry name" value="Glyco_hydro_2_N"/>
</dbReference>
<dbReference type="AlphaFoldDB" id="A0A179HXV3"/>
<dbReference type="SUPFAM" id="SSF49785">
    <property type="entry name" value="Galactose-binding domain-like"/>
    <property type="match status" value="1"/>
</dbReference>
<dbReference type="InterPro" id="IPR006103">
    <property type="entry name" value="Glyco_hydro_2_cat"/>
</dbReference>
<dbReference type="GO" id="GO:0005990">
    <property type="term" value="P:lactose catabolic process"/>
    <property type="evidence" value="ECO:0007669"/>
    <property type="project" value="TreeGrafter"/>
</dbReference>
<sequence length="1060" mass="119024">MSSSKETVVVRPKGIPPREDDARPDYCNEAVFRRNCLPTRSYYIPESSVELNGTWDFHLSSTAAGAPDPTDSDIVDWKPLAVPGHWQLQGYGKPWYTNTQFPIPVCPPYVPTENPTGVYRRSFQPPAGWPRDSQLRLRFDGVDSAYHVYVNGALVGYAQGSRNPAEFDIGKYVDRDGPNELFVKVYQWCDGTYIEDQDQWWLSGIFRDVHLISFSESLRIEDWFLRTELDAEYKDATLRAAVDVQTHNDAKLMLTLSELQENGGAVIGSVEAAISPNDTKVDLSLPVSNPQKWTAETPNLYCVELSLNSDSGLPCAVKQRLGFRKVEILDGLLTVNGTPIQLRGVNRHEHHPLHGRAVPMDFARQDLLLMKQYNVNALRCSHQPNNPKLLDLCDEIGLWVMDEADLECHGFYDAVARPQDIAEEIDYEERKKFTFPQAAKYTTDNPSWEAAYVDRARSLVQRDKNHPSIIIWSLGNESFYGCNHKAMYKYIKAFDPERPIHYEGDVHAETADMYSYMYPPMDRLIKLVEEEGVENGKFTKPMILCEYAHAMGNGPGGLEDYEKAFTDYPRLQGGFIWEWANHGLWKENDGGDGGYYAYGGDFGDTPNDSTFVMDGLLNSLHQPMPGMDELRVVNQPVLFEVVDGQLIVENRYNFLELDGHTLTYTVRYFDDGETVTSSGELSLPGVRPGAKAPVTELQKLMPNNSSTGRDAYLSLSVTLAKPTLWSSPDHEVASFEYQLASSQSVPRNVRPTLNGNSHGVPRELSVFESRESTIISGDGFEFSFDSARGGLRSWISKQRTLLEPDPENGAALYPSFWRPATDNDVPLSLPYWKRFGLDQLTSQLRSMSVDKADPHAIVVRAHTFFSAPVLAWGWDCEMEYTIKSDGSLRAYATRMTPSGYKPTHVPRIGFNLRLSKALSEVQWFGHGPGESYPDKNAAARTNIWKQSVPQMQVSYDVPQENGNRGRTRWVEVTEPGESLTGIRAIRIGDESFFDFAASHHSAQTIQNAKHPDDLVEDDATLLRLDAKVAGVGTAACGPGVREDLLVKCEEISFGFELRSL</sequence>
<comment type="caution">
    <text evidence="8">The sequence shown here is derived from an EMBL/GenBank/DDBJ whole genome shotgun (WGS) entry which is preliminary data.</text>
</comment>
<evidence type="ECO:0000256" key="1">
    <source>
        <dbReference type="ARBA" id="ARBA00007401"/>
    </source>
</evidence>